<comment type="similarity">
    <text evidence="3 12">Belongs to the glycosyl hydrolase 35 family.</text>
</comment>
<dbReference type="GO" id="GO:0005975">
    <property type="term" value="P:carbohydrate metabolic process"/>
    <property type="evidence" value="ECO:0007669"/>
    <property type="project" value="InterPro"/>
</dbReference>
<comment type="catalytic activity">
    <reaction evidence="1 11">
        <text>Hydrolysis of terminal non-reducing beta-D-galactose residues in beta-D-galactosides.</text>
        <dbReference type="EC" id="3.2.1.23"/>
    </reaction>
</comment>
<dbReference type="RefSeq" id="XP_030938191.1">
    <property type="nucleotide sequence ID" value="XM_031082331.1"/>
</dbReference>
<dbReference type="Pfam" id="PF17834">
    <property type="entry name" value="GHD"/>
    <property type="match status" value="1"/>
</dbReference>
<evidence type="ECO:0000256" key="4">
    <source>
        <dbReference type="ARBA" id="ARBA00012756"/>
    </source>
</evidence>
<keyword evidence="8 11" id="KW-0378">Hydrolase</keyword>
<evidence type="ECO:0000256" key="9">
    <source>
        <dbReference type="ARBA" id="ARBA00023180"/>
    </source>
</evidence>
<evidence type="ECO:0000256" key="13">
    <source>
        <dbReference type="SAM" id="SignalP"/>
    </source>
</evidence>
<dbReference type="EC" id="3.2.1.23" evidence="4 11"/>
<dbReference type="InterPro" id="IPR017853">
    <property type="entry name" value="GH"/>
</dbReference>
<dbReference type="InterPro" id="IPR031330">
    <property type="entry name" value="Gly_Hdrlase_35_cat"/>
</dbReference>
<evidence type="ECO:0000256" key="5">
    <source>
        <dbReference type="ARBA" id="ARBA00022523"/>
    </source>
</evidence>
<proteinExistence type="inferred from homology"/>
<dbReference type="EnsemblPlants" id="QL10p040816:mrna">
    <property type="protein sequence ID" value="QL10p040816:mrna"/>
    <property type="gene ID" value="QL10p040816"/>
</dbReference>
<evidence type="ECO:0000256" key="8">
    <source>
        <dbReference type="ARBA" id="ARBA00022801"/>
    </source>
</evidence>
<dbReference type="Pfam" id="PF02140">
    <property type="entry name" value="SUEL_Lectin"/>
    <property type="match status" value="1"/>
</dbReference>
<accession>A0A7N2MQ16</accession>
<feature type="chain" id="PRO_5029448736" description="Beta-galactosidase" evidence="13">
    <location>
        <begin position="27"/>
        <end position="850"/>
    </location>
</feature>
<sequence length="850" mass="94928">MKLSYCFIVIHSIFLFLCFTFTLSLAENVTYDSHSLIIKGQHKLLISAAIHYPRSVPAMWPGLVQTAKEGGADVIETYVFWNGHELSPNNYYFGGRYDLVKFVKIVQQAGLYLILRIGPFVAAEWNFGGIPVWLHYVPGTVFRTDNEPFKYYMQKFTTFIVNLMKQEKLFASQGGPIILAQIENEYGYYESGYGDAGKRYAMWAASMAVSQNIGVPWIMCQQFDAPDTVIDTCNSFYCDQFKPLSPKKPKIWTENWPGWFKTFGEGDPHRPPEDVAYSVARFFQKGGSVQNYYMYHGGTNFGRTAGGPFITTSYDYDAPIDEYGLPRFPKWGHLKDLHRAIKLCEHALLNSEPIHISLGPSQEADVYTDSSGACAAFISNGDDKNDKTIEFRNVSYHLPAWSVSILPDCKNVVFNTAKVRAQTTIVEMVPEDLQPPPASPTIGVKTLKWEVFVEKPGIWGEADFIKNVFVDHINTTKDTTDYLWYTTSIFVNENEEFLKNGSNPVLHIESMGHALHAFVNQELEGSASGNGTHSPFKFKKPISLKAGKNEIALLSMTLGLATAGAFYEWRGAGPTSVKIEGFNNGTIDMSSYAWTYKIGLQGEHLGLYKADGLDNVTWLSTSKPPKKQPLTWYKVVVDPPLGNEPVGLDMIHMGKGLAWLNGEEIGRYWPIKSSIHEECVKECDYRGKFLPNKCRTGCGEPTQRWYHVPRSWFKPSGNVLVIFEEKGGDPTKIKFSRRKISGVCALVAEDYPSVESWLESANDNKTKTSAYLKCPENTRISTIKFASFGTPTGTCGSYSNGDCHDPNSTSVVEKLCLNKNECAIELSGGNFSEGLCPTATKKLAVEAVCS</sequence>
<keyword evidence="16" id="KW-1185">Reference proteome</keyword>
<evidence type="ECO:0000256" key="7">
    <source>
        <dbReference type="ARBA" id="ARBA00022729"/>
    </source>
</evidence>
<dbReference type="Gene3D" id="2.60.120.260">
    <property type="entry name" value="Galactose-binding domain-like"/>
    <property type="match status" value="2"/>
</dbReference>
<dbReference type="InterPro" id="IPR000922">
    <property type="entry name" value="Lectin_gal-bd_dom"/>
</dbReference>
<name>A0A7N2MQ16_QUELO</name>
<protein>
    <recommendedName>
        <fullName evidence="4 11">Beta-galactosidase</fullName>
        <ecNumber evidence="4 11">3.2.1.23</ecNumber>
    </recommendedName>
</protein>
<evidence type="ECO:0000256" key="3">
    <source>
        <dbReference type="ARBA" id="ARBA00009809"/>
    </source>
</evidence>
<dbReference type="FunFam" id="3.20.20.80:FF:000006">
    <property type="entry name" value="Beta-galactosidase"/>
    <property type="match status" value="1"/>
</dbReference>
<gene>
    <name evidence="15" type="primary">LOC115963362</name>
</gene>
<dbReference type="Gramene" id="QL10p040816:mrna">
    <property type="protein sequence ID" value="QL10p040816:mrna"/>
    <property type="gene ID" value="QL10p040816"/>
</dbReference>
<dbReference type="OMA" id="WIMCQQF"/>
<dbReference type="PANTHER" id="PTHR23421">
    <property type="entry name" value="BETA-GALACTOSIDASE RELATED"/>
    <property type="match status" value="1"/>
</dbReference>
<dbReference type="SUPFAM" id="SSF49785">
    <property type="entry name" value="Galactose-binding domain-like"/>
    <property type="match status" value="2"/>
</dbReference>
<dbReference type="PROSITE" id="PS50228">
    <property type="entry name" value="SUEL_LECTIN"/>
    <property type="match status" value="1"/>
</dbReference>
<dbReference type="InterPro" id="IPR019801">
    <property type="entry name" value="Glyco_hydro_35_CS"/>
</dbReference>
<dbReference type="FunFam" id="2.60.120.260:FF:000142">
    <property type="entry name" value="Beta-galactosidase"/>
    <property type="match status" value="1"/>
</dbReference>
<dbReference type="InterPro" id="IPR048913">
    <property type="entry name" value="BetaGal_gal-bd"/>
</dbReference>
<evidence type="ECO:0000256" key="10">
    <source>
        <dbReference type="ARBA" id="ARBA00023295"/>
    </source>
</evidence>
<comment type="subcellular location">
    <subcellularLocation>
        <location evidence="2">Secreted</location>
        <location evidence="2">Extracellular space</location>
        <location evidence="2">Apoplast</location>
    </subcellularLocation>
</comment>
<dbReference type="InParanoid" id="A0A7N2MQ16"/>
<dbReference type="GO" id="GO:0048046">
    <property type="term" value="C:apoplast"/>
    <property type="evidence" value="ECO:0007669"/>
    <property type="project" value="UniProtKB-SubCell"/>
</dbReference>
<dbReference type="Gene3D" id="3.20.20.80">
    <property type="entry name" value="Glycosidases"/>
    <property type="match status" value="1"/>
</dbReference>
<dbReference type="InterPro" id="IPR043159">
    <property type="entry name" value="Lectin_gal-bd_sf"/>
</dbReference>
<evidence type="ECO:0000256" key="12">
    <source>
        <dbReference type="RuleBase" id="RU003679"/>
    </source>
</evidence>
<dbReference type="AlphaFoldDB" id="A0A7N2MQ16"/>
<feature type="domain" description="SUEL-type lectin" evidence="14">
    <location>
        <begin position="764"/>
        <end position="850"/>
    </location>
</feature>
<dbReference type="GO" id="GO:0004565">
    <property type="term" value="F:beta-galactosidase activity"/>
    <property type="evidence" value="ECO:0007669"/>
    <property type="project" value="UniProtKB-EC"/>
</dbReference>
<evidence type="ECO:0000313" key="16">
    <source>
        <dbReference type="Proteomes" id="UP000594261"/>
    </source>
</evidence>
<evidence type="ECO:0000259" key="14">
    <source>
        <dbReference type="PROSITE" id="PS50228"/>
    </source>
</evidence>
<reference evidence="15 16" key="1">
    <citation type="journal article" date="2016" name="G3 (Bethesda)">
        <title>First Draft Assembly and Annotation of the Genome of a California Endemic Oak Quercus lobata Nee (Fagaceae).</title>
        <authorList>
            <person name="Sork V.L."/>
            <person name="Fitz-Gibbon S.T."/>
            <person name="Puiu D."/>
            <person name="Crepeau M."/>
            <person name="Gugger P.F."/>
            <person name="Sherman R."/>
            <person name="Stevens K."/>
            <person name="Langley C.H."/>
            <person name="Pellegrini M."/>
            <person name="Salzberg S.L."/>
        </authorList>
    </citation>
    <scope>NUCLEOTIDE SEQUENCE [LARGE SCALE GENOMIC DNA]</scope>
    <source>
        <strain evidence="15 16">cv. SW786</strain>
    </source>
</reference>
<evidence type="ECO:0000256" key="6">
    <source>
        <dbReference type="ARBA" id="ARBA00022525"/>
    </source>
</evidence>
<dbReference type="FunCoup" id="A0A7N2MQ16">
    <property type="interactions" value="31"/>
</dbReference>
<dbReference type="PRINTS" id="PR00742">
    <property type="entry name" value="GLHYDRLASE35"/>
</dbReference>
<dbReference type="Pfam" id="PF01301">
    <property type="entry name" value="Glyco_hydro_35"/>
    <property type="match status" value="1"/>
</dbReference>
<evidence type="ECO:0000256" key="2">
    <source>
        <dbReference type="ARBA" id="ARBA00004271"/>
    </source>
</evidence>
<keyword evidence="6" id="KW-0964">Secreted</keyword>
<evidence type="ECO:0000313" key="15">
    <source>
        <dbReference type="EnsemblPlants" id="QL10p040816:mrna"/>
    </source>
</evidence>
<dbReference type="CDD" id="cd22842">
    <property type="entry name" value="Gal_Rha_Lectin_BGal"/>
    <property type="match status" value="1"/>
</dbReference>
<evidence type="ECO:0000256" key="1">
    <source>
        <dbReference type="ARBA" id="ARBA00001412"/>
    </source>
</evidence>
<keyword evidence="5" id="KW-0052">Apoplast</keyword>
<dbReference type="SUPFAM" id="SSF51445">
    <property type="entry name" value="(Trans)glycosidases"/>
    <property type="match status" value="1"/>
</dbReference>
<dbReference type="EMBL" id="LRBV02000010">
    <property type="status" value="NOT_ANNOTATED_CDS"/>
    <property type="molecule type" value="Genomic_DNA"/>
</dbReference>
<keyword evidence="9" id="KW-0325">Glycoprotein</keyword>
<dbReference type="InterPro" id="IPR001944">
    <property type="entry name" value="Glycoside_Hdrlase_35"/>
</dbReference>
<dbReference type="Proteomes" id="UP000594261">
    <property type="component" value="Chromosome 10"/>
</dbReference>
<dbReference type="GO" id="GO:0030246">
    <property type="term" value="F:carbohydrate binding"/>
    <property type="evidence" value="ECO:0007669"/>
    <property type="project" value="InterPro"/>
</dbReference>
<dbReference type="Gene3D" id="2.60.120.740">
    <property type="match status" value="1"/>
</dbReference>
<keyword evidence="10 11" id="KW-0326">Glycosidase</keyword>
<dbReference type="Pfam" id="PF21467">
    <property type="entry name" value="BetaGal_gal-bd"/>
    <property type="match status" value="1"/>
</dbReference>
<dbReference type="InterPro" id="IPR008979">
    <property type="entry name" value="Galactose-bd-like_sf"/>
</dbReference>
<dbReference type="FunFam" id="2.60.120.260:FF:000097">
    <property type="entry name" value="Beta-galactosidase"/>
    <property type="match status" value="1"/>
</dbReference>
<evidence type="ECO:0000256" key="11">
    <source>
        <dbReference type="RuleBase" id="RU000675"/>
    </source>
</evidence>
<dbReference type="KEGG" id="qlo:115963362"/>
<dbReference type="GeneID" id="115963362"/>
<feature type="signal peptide" evidence="13">
    <location>
        <begin position="1"/>
        <end position="26"/>
    </location>
</feature>
<dbReference type="InterPro" id="IPR041392">
    <property type="entry name" value="GHD"/>
</dbReference>
<organism evidence="15 16">
    <name type="scientific">Quercus lobata</name>
    <name type="common">Valley oak</name>
    <dbReference type="NCBI Taxonomy" id="97700"/>
    <lineage>
        <taxon>Eukaryota</taxon>
        <taxon>Viridiplantae</taxon>
        <taxon>Streptophyta</taxon>
        <taxon>Embryophyta</taxon>
        <taxon>Tracheophyta</taxon>
        <taxon>Spermatophyta</taxon>
        <taxon>Magnoliopsida</taxon>
        <taxon>eudicotyledons</taxon>
        <taxon>Gunneridae</taxon>
        <taxon>Pentapetalae</taxon>
        <taxon>rosids</taxon>
        <taxon>fabids</taxon>
        <taxon>Fagales</taxon>
        <taxon>Fagaceae</taxon>
        <taxon>Quercus</taxon>
    </lineage>
</organism>
<reference evidence="15" key="2">
    <citation type="submission" date="2021-01" db="UniProtKB">
        <authorList>
            <consortium name="EnsemblPlants"/>
        </authorList>
    </citation>
    <scope>IDENTIFICATION</scope>
</reference>
<dbReference type="OrthoDB" id="1657402at2759"/>
<dbReference type="FunFam" id="2.60.120.740:FF:000002">
    <property type="entry name" value="Beta-galactosidase"/>
    <property type="match status" value="1"/>
</dbReference>
<keyword evidence="7 13" id="KW-0732">Signal</keyword>
<dbReference type="PROSITE" id="PS01182">
    <property type="entry name" value="GLYCOSYL_HYDROL_F35"/>
    <property type="match status" value="1"/>
</dbReference>